<dbReference type="PANTHER" id="PTHR45138:SF9">
    <property type="entry name" value="DIGUANYLATE CYCLASE DGCM-RELATED"/>
    <property type="match status" value="1"/>
</dbReference>
<evidence type="ECO:0000256" key="4">
    <source>
        <dbReference type="SAM" id="Phobius"/>
    </source>
</evidence>
<feature type="transmembrane region" description="Helical" evidence="4">
    <location>
        <begin position="201"/>
        <end position="218"/>
    </location>
</feature>
<name>C9YC42_CURXX</name>
<dbReference type="SUPFAM" id="SSF55073">
    <property type="entry name" value="Nucleotide cyclase"/>
    <property type="match status" value="1"/>
</dbReference>
<dbReference type="InterPro" id="IPR000160">
    <property type="entry name" value="GGDEF_dom"/>
</dbReference>
<evidence type="ECO:0000259" key="5">
    <source>
        <dbReference type="PROSITE" id="PS50887"/>
    </source>
</evidence>
<dbReference type="FunFam" id="3.30.70.270:FF:000001">
    <property type="entry name" value="Diguanylate cyclase domain protein"/>
    <property type="match status" value="1"/>
</dbReference>
<organism evidence="6">
    <name type="scientific">Curvibacter symbiont subsp. Hydra magnipapillata</name>
    <dbReference type="NCBI Taxonomy" id="667019"/>
    <lineage>
        <taxon>Bacteria</taxon>
        <taxon>Pseudomonadati</taxon>
        <taxon>Pseudomonadota</taxon>
        <taxon>Betaproteobacteria</taxon>
        <taxon>Burkholderiales</taxon>
        <taxon>Comamonadaceae</taxon>
        <taxon>Curvibacter</taxon>
    </lineage>
</organism>
<keyword evidence="4" id="KW-0812">Transmembrane</keyword>
<dbReference type="PANTHER" id="PTHR45138">
    <property type="entry name" value="REGULATORY COMPONENTS OF SENSORY TRANSDUCTION SYSTEM"/>
    <property type="match status" value="1"/>
</dbReference>
<feature type="coiled-coil region" evidence="3">
    <location>
        <begin position="224"/>
        <end position="251"/>
    </location>
</feature>
<evidence type="ECO:0000256" key="3">
    <source>
        <dbReference type="SAM" id="Coils"/>
    </source>
</evidence>
<feature type="transmembrane region" description="Helical" evidence="4">
    <location>
        <begin position="145"/>
        <end position="165"/>
    </location>
</feature>
<gene>
    <name evidence="6" type="ORF">Csp_C22710</name>
</gene>
<dbReference type="Gene3D" id="3.30.70.270">
    <property type="match status" value="1"/>
</dbReference>
<comment type="catalytic activity">
    <reaction evidence="2">
        <text>2 GTP = 3',3'-c-di-GMP + 2 diphosphate</text>
        <dbReference type="Rhea" id="RHEA:24898"/>
        <dbReference type="ChEBI" id="CHEBI:33019"/>
        <dbReference type="ChEBI" id="CHEBI:37565"/>
        <dbReference type="ChEBI" id="CHEBI:58805"/>
        <dbReference type="EC" id="2.7.7.65"/>
    </reaction>
</comment>
<dbReference type="EMBL" id="FN543105">
    <property type="protein sequence ID" value="CBA30270.1"/>
    <property type="molecule type" value="Genomic_DNA"/>
</dbReference>
<keyword evidence="4" id="KW-0472">Membrane</keyword>
<dbReference type="GO" id="GO:0052621">
    <property type="term" value="F:diguanylate cyclase activity"/>
    <property type="evidence" value="ECO:0007669"/>
    <property type="project" value="UniProtKB-EC"/>
</dbReference>
<feature type="transmembrane region" description="Helical" evidence="4">
    <location>
        <begin position="172"/>
        <end position="189"/>
    </location>
</feature>
<keyword evidence="4" id="KW-1133">Transmembrane helix</keyword>
<evidence type="ECO:0000256" key="1">
    <source>
        <dbReference type="ARBA" id="ARBA00012528"/>
    </source>
</evidence>
<protein>
    <recommendedName>
        <fullName evidence="1">diguanylate cyclase</fullName>
        <ecNumber evidence="1">2.7.7.65</ecNumber>
    </recommendedName>
</protein>
<reference evidence="6" key="1">
    <citation type="journal article" date="2010" name="Nature">
        <title>The Dynamic genome of Hydra.</title>
        <authorList>
            <person name="Chapman J.A."/>
            <person name="Kirkness E.F."/>
            <person name="Simakov O."/>
            <person name="Hampson S.E."/>
            <person name="Mitros T."/>
            <person name="Weinmaier T."/>
            <person name="Rattei T."/>
            <person name="Balasubramanian P.G."/>
            <person name="Borman J."/>
            <person name="Busam D."/>
            <person name="Disbennett K."/>
            <person name="Pfannkoch C."/>
            <person name="Sumin N."/>
            <person name="Sutton G."/>
            <person name="Viswanathan L."/>
            <person name="Walenz B."/>
            <person name="Goodstein D.M."/>
            <person name="Hellsten U."/>
            <person name="Kawashima T."/>
            <person name="Prochnik S.E."/>
            <person name="Putnam N.H."/>
            <person name="Shu S."/>
            <person name="Blumberg B."/>
            <person name="Dana C.E."/>
            <person name="Gee L."/>
            <person name="Kibler D.F."/>
            <person name="Law L."/>
            <person name="Lindgens D."/>
            <person name="Martinez D.E."/>
            <person name="Peng J."/>
            <person name="Wigge P.A."/>
            <person name="Bertulat B."/>
            <person name="Guder C."/>
            <person name="Nakamura Y."/>
            <person name="Ozbek S."/>
            <person name="Watanabe H."/>
            <person name="Khalturin K."/>
            <person name="Hemmrich G."/>
            <person name="Franke A."/>
            <person name="Augustin R."/>
            <person name="Fraune S."/>
            <person name="Hayakawa E."/>
            <person name="Hayakawa S."/>
            <person name="Hirose M."/>
            <person name="Hwang J."/>
            <person name="Ikeo K."/>
            <person name="Nishimiya-Fujisawa C."/>
            <person name="Ogura A."/>
            <person name="Takahashi T."/>
            <person name="Steinmetz P.R."/>
            <person name="Zhang X."/>
            <person name="Aufschnaiter R."/>
            <person name="Eder M.K."/>
            <person name="Gorny A.K."/>
            <person name="Salvenmoser W."/>
            <person name="Heimberg A.M."/>
            <person name="Wheeler B.M."/>
            <person name="Peterson K.J."/>
            <person name="Boettger A."/>
            <person name="Tischler P."/>
            <person name="Wolf A."/>
            <person name="Gojobori T."/>
            <person name="Remington K.A."/>
            <person name="Strausberg R.L."/>
            <person name="Venter J."/>
            <person name="Technau U."/>
            <person name="Hobmayer B."/>
            <person name="Bosch T.C."/>
            <person name="Holstein T.W."/>
            <person name="Fujisawa T."/>
            <person name="Bode H.R."/>
            <person name="David C.N."/>
            <person name="Rokhsar D.S."/>
            <person name="Steele R.E."/>
        </authorList>
    </citation>
    <scope>NUCLEOTIDE SEQUENCE</scope>
</reference>
<feature type="domain" description="GGDEF" evidence="5">
    <location>
        <begin position="279"/>
        <end position="409"/>
    </location>
</feature>
<dbReference type="EC" id="2.7.7.65" evidence="1"/>
<dbReference type="CDD" id="cd01949">
    <property type="entry name" value="GGDEF"/>
    <property type="match status" value="1"/>
</dbReference>
<dbReference type="PROSITE" id="PS50887">
    <property type="entry name" value="GGDEF"/>
    <property type="match status" value="1"/>
</dbReference>
<dbReference type="Pfam" id="PF00990">
    <property type="entry name" value="GGDEF"/>
    <property type="match status" value="1"/>
</dbReference>
<accession>C9YC42</accession>
<feature type="transmembrane region" description="Helical" evidence="4">
    <location>
        <begin position="121"/>
        <end position="139"/>
    </location>
</feature>
<dbReference type="InterPro" id="IPR050469">
    <property type="entry name" value="Diguanylate_Cyclase"/>
</dbReference>
<dbReference type="InterPro" id="IPR029787">
    <property type="entry name" value="Nucleotide_cyclase"/>
</dbReference>
<feature type="transmembrane region" description="Helical" evidence="4">
    <location>
        <begin position="55"/>
        <end position="76"/>
    </location>
</feature>
<dbReference type="NCBIfam" id="TIGR00254">
    <property type="entry name" value="GGDEF"/>
    <property type="match status" value="1"/>
</dbReference>
<sequence>MQWFAAISACSATVLRLSMNTYTVRELRHTMERWNSEYALVLDEAHASNLQRTRLLSPLAAALNGFFAVLFLWMALSAPDDDPAYRWKLWQLLTHTGMGAAFALCAWACRPLEHRHRSWSGRWLPVLAMAVCIVFAMLITAIDQWVTPAITPFFIACIVTSLTIYLRPHVAAALFGVAFVLFSTLIGMTQHNPEMLLSNRINGLAVCVIGFCLSVLMWRKFTTIAVQKHQLEKAHTELQLKQRELERLTRQDGLTGLFNRNTFVELSTNELKRAKRQGSATTILLLDLDHFKRINDTWGHPAGDVVLRHVAQTMVNSVRSTDLVGRLGGEEFIVLLPHTTAEASRKIAEKIRQRLEVSDIRWEGKRIAVTASIGLSGTTAEESREFDSLYTEADKALYLAKQRGRNRVI</sequence>
<evidence type="ECO:0000256" key="2">
    <source>
        <dbReference type="ARBA" id="ARBA00034247"/>
    </source>
</evidence>
<keyword evidence="3" id="KW-0175">Coiled coil</keyword>
<dbReference type="InterPro" id="IPR043128">
    <property type="entry name" value="Rev_trsase/Diguanyl_cyclase"/>
</dbReference>
<evidence type="ECO:0000313" key="6">
    <source>
        <dbReference type="EMBL" id="CBA30270.1"/>
    </source>
</evidence>
<proteinExistence type="predicted"/>
<dbReference type="AlphaFoldDB" id="C9YC42"/>
<feature type="transmembrane region" description="Helical" evidence="4">
    <location>
        <begin position="88"/>
        <end position="109"/>
    </location>
</feature>
<dbReference type="SMART" id="SM00267">
    <property type="entry name" value="GGDEF"/>
    <property type="match status" value="1"/>
</dbReference>